<reference evidence="8" key="1">
    <citation type="journal article" date="2019" name="Int. J. Syst. Evol. Microbiol.">
        <title>The Global Catalogue of Microorganisms (GCM) 10K type strain sequencing project: providing services to taxonomists for standard genome sequencing and annotation.</title>
        <authorList>
            <consortium name="The Broad Institute Genomics Platform"/>
            <consortium name="The Broad Institute Genome Sequencing Center for Infectious Disease"/>
            <person name="Wu L."/>
            <person name="Ma J."/>
        </authorList>
    </citation>
    <scope>NUCLEOTIDE SEQUENCE [LARGE SCALE GENOMIC DNA]</scope>
    <source>
        <strain evidence="8">CCUG 49679</strain>
    </source>
</reference>
<evidence type="ECO:0000256" key="5">
    <source>
        <dbReference type="SAM" id="MobiDB-lite"/>
    </source>
</evidence>
<evidence type="ECO:0000313" key="7">
    <source>
        <dbReference type="EMBL" id="MFC4415840.1"/>
    </source>
</evidence>
<dbReference type="InterPro" id="IPR015860">
    <property type="entry name" value="ABC_transpr_TagH-like"/>
</dbReference>
<keyword evidence="8" id="KW-1185">Reference proteome</keyword>
<dbReference type="PANTHER" id="PTHR46743:SF2">
    <property type="entry name" value="TEICHOIC ACIDS EXPORT ATP-BINDING PROTEIN TAGH"/>
    <property type="match status" value="1"/>
</dbReference>
<gene>
    <name evidence="7" type="ORF">ACFO0E_05365</name>
</gene>
<dbReference type="Gene3D" id="2.70.50.60">
    <property type="entry name" value="abc- transporter (atp binding component) like domain"/>
    <property type="match status" value="1"/>
</dbReference>
<sequence>MCSDIAIQIEGVTKDYHVYNAPVDRLKQSIMPRLQRLVGRPQRRYFTEFRALDNVSLTVRRGQTVGVIGRNGSGKSTLLQIVCGTLTPSSGEVRTHGRVAALLELGSGFNPEFSGRENVYLYAAILGLSQEEVDARYADILAFADIGDFIEQPVKTYSSGMMVRLAFAVIAHVDADILIIDEALAVGDAFFVQKCMRFLRRFMQSGTVLFVSHDSGAITNLCNHAVWLEHGQVMMEGEPKRVTESYLEAQYEANTPGGEAVRLESTEDDATPDATSAPDAADDPTVPPAPGESPAPTADDDFHDMRRDLLLNSAWRNDVQIARFDPETASFGEGGGYIDAVTLTDERNKPLSWCVGGEAVCLRVSAQAKRALTGPIIGFFVKDRLGQTLFGDNTFLGTESFTLAAGERCEATFQFRLPILPMGQYSLCVALAEGSQHDHVQHHWLHDALILTSHTSSVATGLVGVPMRHIGLRPLTRNTAT</sequence>
<proteinExistence type="inferred from homology"/>
<dbReference type="Gene3D" id="3.40.50.300">
    <property type="entry name" value="P-loop containing nucleotide triphosphate hydrolases"/>
    <property type="match status" value="1"/>
</dbReference>
<evidence type="ECO:0000256" key="3">
    <source>
        <dbReference type="ARBA" id="ARBA00022741"/>
    </source>
</evidence>
<evidence type="ECO:0000256" key="2">
    <source>
        <dbReference type="ARBA" id="ARBA00022448"/>
    </source>
</evidence>
<feature type="domain" description="ABC transporter" evidence="6">
    <location>
        <begin position="32"/>
        <end position="255"/>
    </location>
</feature>
<dbReference type="RefSeq" id="WP_246940905.1">
    <property type="nucleotide sequence ID" value="NZ_JAKGAK010000005.1"/>
</dbReference>
<dbReference type="GO" id="GO:0005524">
    <property type="term" value="F:ATP binding"/>
    <property type="evidence" value="ECO:0007669"/>
    <property type="project" value="UniProtKB-KW"/>
</dbReference>
<feature type="region of interest" description="Disordered" evidence="5">
    <location>
        <begin position="254"/>
        <end position="302"/>
    </location>
</feature>
<evidence type="ECO:0000259" key="6">
    <source>
        <dbReference type="PROSITE" id="PS50893"/>
    </source>
</evidence>
<keyword evidence="2" id="KW-0813">Transport</keyword>
<accession>A0ABV8XCG5</accession>
<evidence type="ECO:0000256" key="4">
    <source>
        <dbReference type="ARBA" id="ARBA00022840"/>
    </source>
</evidence>
<comment type="caution">
    <text evidence="7">The sequence shown here is derived from an EMBL/GenBank/DDBJ whole genome shotgun (WGS) entry which is preliminary data.</text>
</comment>
<dbReference type="Pfam" id="PF00005">
    <property type="entry name" value="ABC_tran"/>
    <property type="match status" value="1"/>
</dbReference>
<dbReference type="InterPro" id="IPR029439">
    <property type="entry name" value="Wzt_C"/>
</dbReference>
<evidence type="ECO:0000313" key="8">
    <source>
        <dbReference type="Proteomes" id="UP001596015"/>
    </source>
</evidence>
<dbReference type="SMART" id="SM00382">
    <property type="entry name" value="AAA"/>
    <property type="match status" value="1"/>
</dbReference>
<dbReference type="InterPro" id="IPR003593">
    <property type="entry name" value="AAA+_ATPase"/>
</dbReference>
<dbReference type="CDD" id="cd10147">
    <property type="entry name" value="Wzt_C-like"/>
    <property type="match status" value="1"/>
</dbReference>
<dbReference type="InterPro" id="IPR017871">
    <property type="entry name" value="ABC_transporter-like_CS"/>
</dbReference>
<comment type="similarity">
    <text evidence="1">Belongs to the ABC transporter superfamily.</text>
</comment>
<dbReference type="PROSITE" id="PS00211">
    <property type="entry name" value="ABC_TRANSPORTER_1"/>
    <property type="match status" value="1"/>
</dbReference>
<dbReference type="SUPFAM" id="SSF52540">
    <property type="entry name" value="P-loop containing nucleoside triphosphate hydrolases"/>
    <property type="match status" value="1"/>
</dbReference>
<name>A0ABV8XCG5_9GAMM</name>
<dbReference type="PANTHER" id="PTHR46743">
    <property type="entry name" value="TEICHOIC ACIDS EXPORT ATP-BINDING PROTEIN TAGH"/>
    <property type="match status" value="1"/>
</dbReference>
<dbReference type="Proteomes" id="UP001596015">
    <property type="component" value="Unassembled WGS sequence"/>
</dbReference>
<organism evidence="7 8">
    <name type="scientific">Chromohalobacter beijerinckii</name>
    <dbReference type="NCBI Taxonomy" id="86179"/>
    <lineage>
        <taxon>Bacteria</taxon>
        <taxon>Pseudomonadati</taxon>
        <taxon>Pseudomonadota</taxon>
        <taxon>Gammaproteobacteria</taxon>
        <taxon>Oceanospirillales</taxon>
        <taxon>Halomonadaceae</taxon>
        <taxon>Chromohalobacter</taxon>
    </lineage>
</organism>
<dbReference type="EMBL" id="JBHSEO010000020">
    <property type="protein sequence ID" value="MFC4415840.1"/>
    <property type="molecule type" value="Genomic_DNA"/>
</dbReference>
<dbReference type="InterPro" id="IPR050683">
    <property type="entry name" value="Bact_Polysacc_Export_ATP-bd"/>
</dbReference>
<evidence type="ECO:0000256" key="1">
    <source>
        <dbReference type="ARBA" id="ARBA00005417"/>
    </source>
</evidence>
<protein>
    <submittedName>
        <fullName evidence="7">ABC transporter ATP-binding protein</fullName>
    </submittedName>
</protein>
<dbReference type="InterPro" id="IPR027417">
    <property type="entry name" value="P-loop_NTPase"/>
</dbReference>
<dbReference type="Pfam" id="PF14524">
    <property type="entry name" value="Wzt_C"/>
    <property type="match status" value="1"/>
</dbReference>
<dbReference type="PROSITE" id="PS50893">
    <property type="entry name" value="ABC_TRANSPORTER_2"/>
    <property type="match status" value="1"/>
</dbReference>
<dbReference type="InterPro" id="IPR003439">
    <property type="entry name" value="ABC_transporter-like_ATP-bd"/>
</dbReference>
<keyword evidence="3" id="KW-0547">Nucleotide-binding</keyword>
<keyword evidence="4 7" id="KW-0067">ATP-binding</keyword>
<dbReference type="CDD" id="cd03220">
    <property type="entry name" value="ABC_KpsT_Wzt"/>
    <property type="match status" value="1"/>
</dbReference>